<dbReference type="eggNOG" id="COG0583">
    <property type="taxonomic scope" value="Bacteria"/>
</dbReference>
<feature type="domain" description="HTH lysR-type" evidence="5">
    <location>
        <begin position="1"/>
        <end position="58"/>
    </location>
</feature>
<comment type="caution">
    <text evidence="6">The sequence shown here is derived from an EMBL/GenBank/DDBJ whole genome shotgun (WGS) entry which is preliminary data.</text>
</comment>
<evidence type="ECO:0000256" key="4">
    <source>
        <dbReference type="ARBA" id="ARBA00023163"/>
    </source>
</evidence>
<dbReference type="PANTHER" id="PTHR30419">
    <property type="entry name" value="HTH-TYPE TRANSCRIPTIONAL REGULATOR YBHD"/>
    <property type="match status" value="1"/>
</dbReference>
<dbReference type="Pfam" id="PF03466">
    <property type="entry name" value="LysR_substrate"/>
    <property type="match status" value="1"/>
</dbReference>
<name>M3A5U1_9PROT</name>
<evidence type="ECO:0000256" key="3">
    <source>
        <dbReference type="ARBA" id="ARBA00023125"/>
    </source>
</evidence>
<dbReference type="STRING" id="1244869.H261_19923"/>
<dbReference type="GO" id="GO:0003700">
    <property type="term" value="F:DNA-binding transcription factor activity"/>
    <property type="evidence" value="ECO:0007669"/>
    <property type="project" value="InterPro"/>
</dbReference>
<dbReference type="PRINTS" id="PR00039">
    <property type="entry name" value="HTHLYSR"/>
</dbReference>
<dbReference type="InterPro" id="IPR036388">
    <property type="entry name" value="WH-like_DNA-bd_sf"/>
</dbReference>
<dbReference type="Pfam" id="PF00126">
    <property type="entry name" value="HTH_1"/>
    <property type="match status" value="1"/>
</dbReference>
<evidence type="ECO:0000313" key="7">
    <source>
        <dbReference type="Proteomes" id="UP000011744"/>
    </source>
</evidence>
<keyword evidence="3" id="KW-0238">DNA-binding</keyword>
<dbReference type="EMBL" id="AONQ01000079">
    <property type="protein sequence ID" value="EME68158.1"/>
    <property type="molecule type" value="Genomic_DNA"/>
</dbReference>
<organism evidence="6 7">
    <name type="scientific">Paramagnetospirillum caucaseum</name>
    <dbReference type="NCBI Taxonomy" id="1244869"/>
    <lineage>
        <taxon>Bacteria</taxon>
        <taxon>Pseudomonadati</taxon>
        <taxon>Pseudomonadota</taxon>
        <taxon>Alphaproteobacteria</taxon>
        <taxon>Rhodospirillales</taxon>
        <taxon>Magnetospirillaceae</taxon>
        <taxon>Paramagnetospirillum</taxon>
    </lineage>
</organism>
<accession>M3A5U1</accession>
<dbReference type="InterPro" id="IPR050950">
    <property type="entry name" value="HTH-type_LysR_regulators"/>
</dbReference>
<dbReference type="RefSeq" id="WP_008621096.1">
    <property type="nucleotide sequence ID" value="NZ_AONQ01000079.1"/>
</dbReference>
<protein>
    <submittedName>
        <fullName evidence="6">Putative RuBisCO transcriptional regulator</fullName>
    </submittedName>
</protein>
<evidence type="ECO:0000256" key="2">
    <source>
        <dbReference type="ARBA" id="ARBA00023015"/>
    </source>
</evidence>
<dbReference type="PATRIC" id="fig|1244869.3.peg.3964"/>
<proteinExistence type="inferred from homology"/>
<dbReference type="Gene3D" id="3.40.190.290">
    <property type="match status" value="1"/>
</dbReference>
<keyword evidence="7" id="KW-1185">Reference proteome</keyword>
<dbReference type="GO" id="GO:0003677">
    <property type="term" value="F:DNA binding"/>
    <property type="evidence" value="ECO:0007669"/>
    <property type="project" value="UniProtKB-KW"/>
</dbReference>
<evidence type="ECO:0000259" key="5">
    <source>
        <dbReference type="PROSITE" id="PS50931"/>
    </source>
</evidence>
<dbReference type="InterPro" id="IPR005119">
    <property type="entry name" value="LysR_subst-bd"/>
</dbReference>
<evidence type="ECO:0000313" key="6">
    <source>
        <dbReference type="EMBL" id="EME68158.1"/>
    </source>
</evidence>
<gene>
    <name evidence="6" type="ORF">H261_19923</name>
</gene>
<dbReference type="OrthoDB" id="5297263at2"/>
<dbReference type="SUPFAM" id="SSF46785">
    <property type="entry name" value="Winged helix' DNA-binding domain"/>
    <property type="match status" value="1"/>
</dbReference>
<dbReference type="PANTHER" id="PTHR30419:SF8">
    <property type="entry name" value="NITROGEN ASSIMILATION TRANSCRIPTIONAL ACTIVATOR-RELATED"/>
    <property type="match status" value="1"/>
</dbReference>
<sequence>MKLSQFRCFMAVAEAGSVRQAARNLNLSQSSVTKSIQQLEESLKAELFLRGSHGLSPTAVGKMLVNRVKMIEGELRQIRNDVETIHGGSSGEIRVSASPTVSMGILPRAVASFRKTRPNVGFHIEEGVYPDFLPSVRMGELDFAIALVPETPTDEELQCELLLQDYLTPAVRVDHPMTAKGKLVLSDLLELTWVNYRRSRTGRDIFERSFLANGLTPPNTIECTSFAATLALVENSDYVTLVPTQIFANRPRRMQITPLFMGTPMPPWDVTVISRRPHELSPLCLAFLEELRRTADKARISAS</sequence>
<dbReference type="FunFam" id="1.10.10.10:FF:000001">
    <property type="entry name" value="LysR family transcriptional regulator"/>
    <property type="match status" value="1"/>
</dbReference>
<dbReference type="InterPro" id="IPR000847">
    <property type="entry name" value="LysR_HTH_N"/>
</dbReference>
<dbReference type="PROSITE" id="PS50931">
    <property type="entry name" value="HTH_LYSR"/>
    <property type="match status" value="1"/>
</dbReference>
<dbReference type="GO" id="GO:0005829">
    <property type="term" value="C:cytosol"/>
    <property type="evidence" value="ECO:0007669"/>
    <property type="project" value="TreeGrafter"/>
</dbReference>
<evidence type="ECO:0000256" key="1">
    <source>
        <dbReference type="ARBA" id="ARBA00009437"/>
    </source>
</evidence>
<dbReference type="InterPro" id="IPR036390">
    <property type="entry name" value="WH_DNA-bd_sf"/>
</dbReference>
<keyword evidence="4" id="KW-0804">Transcription</keyword>
<comment type="similarity">
    <text evidence="1">Belongs to the LysR transcriptional regulatory family.</text>
</comment>
<reference evidence="6 7" key="1">
    <citation type="journal article" date="2014" name="Genome Announc.">
        <title>Draft Genome Sequence of Magnetospirillum sp. Strain SO-1, a Freshwater Magnetotactic Bacterium Isolated from the Ol'khovka River, Russia.</title>
        <authorList>
            <person name="Grouzdev D.S."/>
            <person name="Dziuba M.V."/>
            <person name="Sukhacheva M.S."/>
            <person name="Mardanov A.V."/>
            <person name="Beletskiy A.V."/>
            <person name="Kuznetsov B.B."/>
            <person name="Skryabin K.G."/>
        </authorList>
    </citation>
    <scope>NUCLEOTIDE SEQUENCE [LARGE SCALE GENOMIC DNA]</scope>
    <source>
        <strain evidence="6 7">SO-1</strain>
    </source>
</reference>
<dbReference type="AlphaFoldDB" id="M3A5U1"/>
<keyword evidence="2" id="KW-0805">Transcription regulation</keyword>
<dbReference type="Proteomes" id="UP000011744">
    <property type="component" value="Unassembled WGS sequence"/>
</dbReference>
<dbReference type="SUPFAM" id="SSF53850">
    <property type="entry name" value="Periplasmic binding protein-like II"/>
    <property type="match status" value="1"/>
</dbReference>
<dbReference type="Gene3D" id="1.10.10.10">
    <property type="entry name" value="Winged helix-like DNA-binding domain superfamily/Winged helix DNA-binding domain"/>
    <property type="match status" value="1"/>
</dbReference>